<keyword evidence="4" id="KW-0963">Cytoplasm</keyword>
<reference evidence="10" key="1">
    <citation type="submission" date="2020-05" db="EMBL/GenBank/DDBJ databases">
        <title>Phylogenomic resolution of chytrid fungi.</title>
        <authorList>
            <person name="Stajich J.E."/>
            <person name="Amses K."/>
            <person name="Simmons R."/>
            <person name="Seto K."/>
            <person name="Myers J."/>
            <person name="Bonds A."/>
            <person name="Quandt C.A."/>
            <person name="Barry K."/>
            <person name="Liu P."/>
            <person name="Grigoriev I."/>
            <person name="Longcore J.E."/>
            <person name="James T.Y."/>
        </authorList>
    </citation>
    <scope>NUCLEOTIDE SEQUENCE</scope>
    <source>
        <strain evidence="10">JEL0476</strain>
    </source>
</reference>
<feature type="compositionally biased region" description="Basic and acidic residues" evidence="7">
    <location>
        <begin position="874"/>
        <end position="883"/>
    </location>
</feature>
<sequence length="1201" mass="137924">MKNRFSSIDTTSISSTLKQNLVGLRLQNVYDINLKTYLFKFNSQNDKQILLVEAGIRIHTTIFTRDKNNTPSQFCQKLRKHLKNKRLDNVNQIGQDRIIDFTFGTGDNAYHLIFEFYSSGNIILTDHDYKIMAVLRIVELEYKDSSQKKYTGTTKFQIGEMYNLALAQKHQGITMEKLIETLNYKPPIKESIEDELVITKNPKKHKKFRTNVEDIKKLQPLRKFLRQAFGPSYGNPIVEHCLLKSDLDANLLYPEQFNLDCDSDYMHSLLVLLKNADKLIEEISQNPKTKGYVFYKLKENKNEPSGDINEINPLPLSEEALAVSTNYIYTDFQPFLFEQLKELPYLEFNSFDEAVDDYYSKNESQKQLLQAEQAQLQAQKKLNQVRQGHENQVSSFDEVKRKRELQAQAILDNLENVDSLILTIKGLLSQGMDWVDLSELIKEEQRNGNKIAQLVVKLKLEAGQVTIKLRTSEPNEANFDINSESDDDAEEETENNYAEVDIDIFQTAYANASKLFQDKKIASMKQAKTMQTSKKVVKLAEKKILANLDKADHKKNSSTISKNRKPYWFEKFLWFISTENYLVLGGRDTAQNEILIKKYLSKGDIFVYADLEGAAPVIVKNIITSNNELNLQPPPSTPEQPVPPQTLLQAGTMSICQSKAWDSKIITSAWWVKDDQVTRESSVGDSILNGSFAVRGKKNWLPPVSLIYGFGILFKVDEESAARHHTERRPWARDIEQDTMSENKSSSILDLESGGELSFNSGVEENEEKEISVKSFDKCEKKEEIADFNSEKEDVEEGSEEDFSDDEDFEYPDTKISMTKEIFDSKSISSSLATSTADKYNLDEIEPEDKKNSEILNSLMEKPTSKTLTKKVLSAKERRDLKKAQKKSGLNVVEKETKSETANVTMPKEKKEEENSILKQRPPTAVRGKKGKQKKIKEKYGEQDEEEKNLMMEIFSPNKGPQPKGKKEKKLLKEALLKQEEEKKKAQRIEDSKNKKIQEEKSKNLSTSHDGDDNGENDEINEEKNRELKNKLLLEEQEKIDQEINDTFTALNTLTGQPHFEDTIHFAIPVCAPWQSLQKFKYKVKLLPGSLKKGKAAKTAQHFFLNEFLYEKDISNNKKNINIIKKNNILEKINNNNNNNTDDDNEKIEEFEASDIYYNSQKREIEMIKLITDNEFIIQILGKVKVVGGNNVIENKKKGRK</sequence>
<dbReference type="InterPro" id="IPR051608">
    <property type="entry name" value="RQC_Subunit_NEMF"/>
</dbReference>
<evidence type="ECO:0000256" key="6">
    <source>
        <dbReference type="ARBA" id="ARBA00023242"/>
    </source>
</evidence>
<evidence type="ECO:0000256" key="7">
    <source>
        <dbReference type="SAM" id="MobiDB-lite"/>
    </source>
</evidence>
<feature type="region of interest" description="Disordered" evidence="7">
    <location>
        <begin position="980"/>
        <end position="1024"/>
    </location>
</feature>
<dbReference type="GO" id="GO:0043023">
    <property type="term" value="F:ribosomal large subunit binding"/>
    <property type="evidence" value="ECO:0007669"/>
    <property type="project" value="TreeGrafter"/>
</dbReference>
<feature type="compositionally biased region" description="Basic and acidic residues" evidence="7">
    <location>
        <begin position="723"/>
        <end position="736"/>
    </location>
</feature>
<dbReference type="FunFam" id="2.30.310.10:FF:000001">
    <property type="entry name" value="Nuclear export mediator factor Nemf"/>
    <property type="match status" value="1"/>
</dbReference>
<dbReference type="Gene3D" id="2.30.310.10">
    <property type="entry name" value="ibrinogen binding protein from staphylococcus aureus domain"/>
    <property type="match status" value="1"/>
</dbReference>
<dbReference type="GO" id="GO:0000049">
    <property type="term" value="F:tRNA binding"/>
    <property type="evidence" value="ECO:0007669"/>
    <property type="project" value="TreeGrafter"/>
</dbReference>
<feature type="region of interest" description="Disordered" evidence="7">
    <location>
        <begin position="723"/>
        <end position="764"/>
    </location>
</feature>
<dbReference type="GO" id="GO:0072344">
    <property type="term" value="P:rescue of stalled ribosome"/>
    <property type="evidence" value="ECO:0007669"/>
    <property type="project" value="TreeGrafter"/>
</dbReference>
<keyword evidence="11" id="KW-1185">Reference proteome</keyword>
<name>A0AAD5U6H3_9FUNG</name>
<feature type="compositionally biased region" description="Acidic residues" evidence="7">
    <location>
        <begin position="793"/>
        <end position="810"/>
    </location>
</feature>
<feature type="domain" description="NFACT RNA-binding" evidence="8">
    <location>
        <begin position="571"/>
        <end position="696"/>
    </location>
</feature>
<evidence type="ECO:0000256" key="2">
    <source>
        <dbReference type="ARBA" id="ARBA00004496"/>
    </source>
</evidence>
<feature type="compositionally biased region" description="Polar residues" evidence="7">
    <location>
        <begin position="738"/>
        <end position="748"/>
    </location>
</feature>
<protein>
    <submittedName>
        <fullName evidence="10">Uncharacterized protein</fullName>
    </submittedName>
</protein>
<evidence type="ECO:0000313" key="10">
    <source>
        <dbReference type="EMBL" id="KAJ3224729.1"/>
    </source>
</evidence>
<dbReference type="GO" id="GO:0005737">
    <property type="term" value="C:cytoplasm"/>
    <property type="evidence" value="ECO:0007669"/>
    <property type="project" value="UniProtKB-SubCell"/>
</dbReference>
<comment type="caution">
    <text evidence="10">The sequence shown here is derived from an EMBL/GenBank/DDBJ whole genome shotgun (WGS) entry which is preliminary data.</text>
</comment>
<dbReference type="Pfam" id="PF11923">
    <property type="entry name" value="NFACT-C"/>
    <property type="match status" value="1"/>
</dbReference>
<dbReference type="Proteomes" id="UP001211065">
    <property type="component" value="Unassembled WGS sequence"/>
</dbReference>
<dbReference type="GO" id="GO:1990112">
    <property type="term" value="C:RQC complex"/>
    <property type="evidence" value="ECO:0007669"/>
    <property type="project" value="TreeGrafter"/>
</dbReference>
<feature type="compositionally biased region" description="Basic residues" evidence="7">
    <location>
        <begin position="927"/>
        <end position="937"/>
    </location>
</feature>
<dbReference type="EMBL" id="JADGJW010000083">
    <property type="protein sequence ID" value="KAJ3224729.1"/>
    <property type="molecule type" value="Genomic_DNA"/>
</dbReference>
<feature type="domain" description="NFACT protein C-terminal" evidence="9">
    <location>
        <begin position="1047"/>
        <end position="1187"/>
    </location>
</feature>
<evidence type="ECO:0000313" key="11">
    <source>
        <dbReference type="Proteomes" id="UP001211065"/>
    </source>
</evidence>
<dbReference type="GO" id="GO:1990116">
    <property type="term" value="P:ribosome-associated ubiquitin-dependent protein catabolic process"/>
    <property type="evidence" value="ECO:0007669"/>
    <property type="project" value="TreeGrafter"/>
</dbReference>
<evidence type="ECO:0000256" key="3">
    <source>
        <dbReference type="ARBA" id="ARBA00008318"/>
    </source>
</evidence>
<evidence type="ECO:0000256" key="5">
    <source>
        <dbReference type="ARBA" id="ARBA00023054"/>
    </source>
</evidence>
<dbReference type="InterPro" id="IPR008532">
    <property type="entry name" value="NFACT_RNA-bd"/>
</dbReference>
<dbReference type="AlphaFoldDB" id="A0AAD5U6H3"/>
<evidence type="ECO:0000259" key="9">
    <source>
        <dbReference type="Pfam" id="PF11923"/>
    </source>
</evidence>
<evidence type="ECO:0000256" key="4">
    <source>
        <dbReference type="ARBA" id="ARBA00022490"/>
    </source>
</evidence>
<keyword evidence="5" id="KW-0175">Coiled coil</keyword>
<dbReference type="Pfam" id="PF05670">
    <property type="entry name" value="NFACT-R_1"/>
    <property type="match status" value="1"/>
</dbReference>
<dbReference type="PANTHER" id="PTHR15239">
    <property type="entry name" value="NUCLEAR EXPORT MEDIATOR FACTOR NEMF"/>
    <property type="match status" value="1"/>
</dbReference>
<comment type="similarity">
    <text evidence="3">Belongs to the NEMF family.</text>
</comment>
<dbReference type="PANTHER" id="PTHR15239:SF6">
    <property type="entry name" value="RIBOSOME QUALITY CONTROL COMPLEX SUBUNIT NEMF"/>
    <property type="match status" value="1"/>
</dbReference>
<feature type="compositionally biased region" description="Basic and acidic residues" evidence="7">
    <location>
        <begin position="907"/>
        <end position="916"/>
    </location>
</feature>
<dbReference type="GO" id="GO:0005634">
    <property type="term" value="C:nucleus"/>
    <property type="evidence" value="ECO:0007669"/>
    <property type="project" value="UniProtKB-SubCell"/>
</dbReference>
<dbReference type="Pfam" id="PF05833">
    <property type="entry name" value="NFACT_N"/>
    <property type="match status" value="1"/>
</dbReference>
<comment type="subcellular location">
    <subcellularLocation>
        <location evidence="2">Cytoplasm</location>
    </subcellularLocation>
    <subcellularLocation>
        <location evidence="1">Nucleus</location>
    </subcellularLocation>
</comment>
<feature type="compositionally biased region" description="Basic and acidic residues" evidence="7">
    <location>
        <begin position="980"/>
        <end position="1003"/>
    </location>
</feature>
<organism evidence="10 11">
    <name type="scientific">Clydaea vesicula</name>
    <dbReference type="NCBI Taxonomy" id="447962"/>
    <lineage>
        <taxon>Eukaryota</taxon>
        <taxon>Fungi</taxon>
        <taxon>Fungi incertae sedis</taxon>
        <taxon>Chytridiomycota</taxon>
        <taxon>Chytridiomycota incertae sedis</taxon>
        <taxon>Chytridiomycetes</taxon>
        <taxon>Lobulomycetales</taxon>
        <taxon>Lobulomycetaceae</taxon>
        <taxon>Clydaea</taxon>
    </lineage>
</organism>
<evidence type="ECO:0000256" key="1">
    <source>
        <dbReference type="ARBA" id="ARBA00004123"/>
    </source>
</evidence>
<gene>
    <name evidence="10" type="ORF">HK099_007978</name>
</gene>
<evidence type="ECO:0000259" key="8">
    <source>
        <dbReference type="Pfam" id="PF05670"/>
    </source>
</evidence>
<proteinExistence type="inferred from homology"/>
<keyword evidence="6" id="KW-0539">Nucleus</keyword>
<accession>A0AAD5U6H3</accession>
<dbReference type="InterPro" id="IPR021846">
    <property type="entry name" value="NFACT-C"/>
</dbReference>
<feature type="region of interest" description="Disordered" evidence="7">
    <location>
        <begin position="786"/>
        <end position="810"/>
    </location>
</feature>
<feature type="region of interest" description="Disordered" evidence="7">
    <location>
        <begin position="844"/>
        <end position="949"/>
    </location>
</feature>